<feature type="transmembrane region" description="Helical" evidence="2">
    <location>
        <begin position="126"/>
        <end position="145"/>
    </location>
</feature>
<gene>
    <name evidence="3" type="ORF">BG015_002890</name>
</gene>
<reference evidence="3" key="1">
    <citation type="journal article" date="2020" name="Fungal Divers.">
        <title>Resolving the Mortierellaceae phylogeny through synthesis of multi-gene phylogenetics and phylogenomics.</title>
        <authorList>
            <person name="Vandepol N."/>
            <person name="Liber J."/>
            <person name="Desiro A."/>
            <person name="Na H."/>
            <person name="Kennedy M."/>
            <person name="Barry K."/>
            <person name="Grigoriev I.V."/>
            <person name="Miller A.N."/>
            <person name="O'Donnell K."/>
            <person name="Stajich J.E."/>
            <person name="Bonito G."/>
        </authorList>
    </citation>
    <scope>NUCLEOTIDE SEQUENCE</scope>
    <source>
        <strain evidence="3">NRRL 6426</strain>
    </source>
</reference>
<sequence>MSTGKQHTNGRGSRDSATIDIDHLLPHSRTDVPPPAYSTTPERVPGGVADEERVPLLRDAPSRRVATPAETAARRATESDSRRRGGDGVGCLEGLRQRADDLGRRLGWWWDDKWHGMKGWYHKYKVLLVAAVVGIALLWGLIHVVERLSYECKIPEDAQVTTMEYSFDPADYREFFFHLDEGITGDISVSQSKDRIESNVTILITAQGSTPEMLSAISLNTIPSRRSSFLETNIFLNMKSSEVRAALSRNCTRVEVDIIFPRRLLDYDLIQLESNYAGNVIVAMDPKGAASIERLEISTKSGSTLVKDVSVTEAMNVVTKGGEGKVEAQVDAAKVIRVQAKKDVSLTLESWTNALDLKVDTSSNAQVTMKTPFYGHFWLKTTSYFSSPEFFASTCCYYERMRDNNTIIGYMSYNGYEPGYLPRIDIKGYTTRLDLLV</sequence>
<dbReference type="OrthoDB" id="2404401at2759"/>
<evidence type="ECO:0000313" key="3">
    <source>
        <dbReference type="EMBL" id="KAF9153680.1"/>
    </source>
</evidence>
<keyword evidence="2" id="KW-1133">Transmembrane helix</keyword>
<organism evidence="3 4">
    <name type="scientific">Linnemannia schmuckeri</name>
    <dbReference type="NCBI Taxonomy" id="64567"/>
    <lineage>
        <taxon>Eukaryota</taxon>
        <taxon>Fungi</taxon>
        <taxon>Fungi incertae sedis</taxon>
        <taxon>Mucoromycota</taxon>
        <taxon>Mortierellomycotina</taxon>
        <taxon>Mortierellomycetes</taxon>
        <taxon>Mortierellales</taxon>
        <taxon>Mortierellaceae</taxon>
        <taxon>Linnemannia</taxon>
    </lineage>
</organism>
<evidence type="ECO:0000256" key="2">
    <source>
        <dbReference type="SAM" id="Phobius"/>
    </source>
</evidence>
<feature type="compositionally biased region" description="Basic and acidic residues" evidence="1">
    <location>
        <begin position="72"/>
        <end position="86"/>
    </location>
</feature>
<comment type="caution">
    <text evidence="3">The sequence shown here is derived from an EMBL/GenBank/DDBJ whole genome shotgun (WGS) entry which is preliminary data.</text>
</comment>
<evidence type="ECO:0000313" key="4">
    <source>
        <dbReference type="Proteomes" id="UP000748756"/>
    </source>
</evidence>
<accession>A0A9P5S5G2</accession>
<proteinExistence type="predicted"/>
<feature type="compositionally biased region" description="Basic and acidic residues" evidence="1">
    <location>
        <begin position="50"/>
        <end position="62"/>
    </location>
</feature>
<name>A0A9P5S5G2_9FUNG</name>
<keyword evidence="4" id="KW-1185">Reference proteome</keyword>
<feature type="compositionally biased region" description="Polar residues" evidence="1">
    <location>
        <begin position="1"/>
        <end position="11"/>
    </location>
</feature>
<feature type="region of interest" description="Disordered" evidence="1">
    <location>
        <begin position="1"/>
        <end position="90"/>
    </location>
</feature>
<dbReference type="Proteomes" id="UP000748756">
    <property type="component" value="Unassembled WGS sequence"/>
</dbReference>
<dbReference type="EMBL" id="JAAAUQ010000160">
    <property type="protein sequence ID" value="KAF9153680.1"/>
    <property type="molecule type" value="Genomic_DNA"/>
</dbReference>
<dbReference type="AlphaFoldDB" id="A0A9P5S5G2"/>
<protein>
    <recommendedName>
        <fullName evidence="5">Adhesin domain-containing protein</fullName>
    </recommendedName>
</protein>
<evidence type="ECO:0008006" key="5">
    <source>
        <dbReference type="Google" id="ProtNLM"/>
    </source>
</evidence>
<keyword evidence="2" id="KW-0812">Transmembrane</keyword>
<evidence type="ECO:0000256" key="1">
    <source>
        <dbReference type="SAM" id="MobiDB-lite"/>
    </source>
</evidence>
<keyword evidence="2" id="KW-0472">Membrane</keyword>
<feature type="compositionally biased region" description="Basic and acidic residues" evidence="1">
    <location>
        <begin position="20"/>
        <end position="30"/>
    </location>
</feature>